<feature type="region of interest" description="Disordered" evidence="2">
    <location>
        <begin position="52"/>
        <end position="80"/>
    </location>
</feature>
<feature type="region of interest" description="Disordered" evidence="2">
    <location>
        <begin position="802"/>
        <end position="822"/>
    </location>
</feature>
<evidence type="ECO:0000259" key="3">
    <source>
        <dbReference type="Pfam" id="PF12861"/>
    </source>
</evidence>
<dbReference type="SUPFAM" id="SSF57850">
    <property type="entry name" value="RING/U-box"/>
    <property type="match status" value="1"/>
</dbReference>
<feature type="compositionally biased region" description="Polar residues" evidence="2">
    <location>
        <begin position="642"/>
        <end position="652"/>
    </location>
</feature>
<comment type="caution">
    <text evidence="4">The sequence shown here is derived from an EMBL/GenBank/DDBJ whole genome shotgun (WGS) entry which is preliminary data.</text>
</comment>
<dbReference type="AlphaFoldDB" id="A0AAD4CYT1"/>
<dbReference type="GO" id="GO:0031145">
    <property type="term" value="P:anaphase-promoting complex-dependent catabolic process"/>
    <property type="evidence" value="ECO:0007669"/>
    <property type="project" value="InterPro"/>
</dbReference>
<dbReference type="Proteomes" id="UP001194746">
    <property type="component" value="Unassembled WGS sequence"/>
</dbReference>
<dbReference type="EMBL" id="VCAU01000001">
    <property type="protein sequence ID" value="KAF9895216.1"/>
    <property type="molecule type" value="Genomic_DNA"/>
</dbReference>
<name>A0AAD4CYT1_ASPNN</name>
<dbReference type="InterPro" id="IPR039156">
    <property type="entry name" value="PHAF1/BROMI"/>
</dbReference>
<dbReference type="GO" id="GO:0005802">
    <property type="term" value="C:trans-Golgi network"/>
    <property type="evidence" value="ECO:0007669"/>
    <property type="project" value="TreeGrafter"/>
</dbReference>
<dbReference type="GO" id="GO:0061630">
    <property type="term" value="F:ubiquitin protein ligase activity"/>
    <property type="evidence" value="ECO:0007669"/>
    <property type="project" value="InterPro"/>
</dbReference>
<gene>
    <name evidence="4" type="primary">ISM1_1</name>
    <name evidence="4" type="ORF">FE257_000118</name>
</gene>
<feature type="domain" description="Anaphase-promoting complex subunit 11 RING-H2 finger" evidence="3">
    <location>
        <begin position="21"/>
        <end position="48"/>
    </location>
</feature>
<keyword evidence="4" id="KW-0436">Ligase</keyword>
<reference evidence="4" key="2">
    <citation type="submission" date="2020-02" db="EMBL/GenBank/DDBJ databases">
        <authorList>
            <person name="Gilchrist C.L.M."/>
            <person name="Chooi Y.-H."/>
        </authorList>
    </citation>
    <scope>NUCLEOTIDE SEQUENCE</scope>
    <source>
        <strain evidence="4">MST-FP2251</strain>
    </source>
</reference>
<accession>A0AAD4CYT1</accession>
<feature type="compositionally biased region" description="Basic and acidic residues" evidence="2">
    <location>
        <begin position="69"/>
        <end position="80"/>
    </location>
</feature>
<dbReference type="Gene3D" id="3.30.40.10">
    <property type="entry name" value="Zinc/RING finger domain, C3HC4 (zinc finger)"/>
    <property type="match status" value="1"/>
</dbReference>
<dbReference type="PANTHER" id="PTHR13465">
    <property type="entry name" value="UPF0183 PROTEIN"/>
    <property type="match status" value="1"/>
</dbReference>
<evidence type="ECO:0000313" key="5">
    <source>
        <dbReference type="Proteomes" id="UP001194746"/>
    </source>
</evidence>
<evidence type="ECO:0000256" key="1">
    <source>
        <dbReference type="ARBA" id="ARBA00024339"/>
    </source>
</evidence>
<evidence type="ECO:0000313" key="4">
    <source>
        <dbReference type="EMBL" id="KAF9895216.1"/>
    </source>
</evidence>
<proteinExistence type="inferred from homology"/>
<dbReference type="GO" id="GO:0097602">
    <property type="term" value="F:cullin family protein binding"/>
    <property type="evidence" value="ECO:0007669"/>
    <property type="project" value="InterPro"/>
</dbReference>
<dbReference type="InterPro" id="IPR005373">
    <property type="entry name" value="PHAF1"/>
</dbReference>
<dbReference type="Pfam" id="PF12861">
    <property type="entry name" value="zf-ANAPC11"/>
    <property type="match status" value="1"/>
</dbReference>
<feature type="region of interest" description="Disordered" evidence="2">
    <location>
        <begin position="617"/>
        <end position="666"/>
    </location>
</feature>
<dbReference type="GO" id="GO:0005680">
    <property type="term" value="C:anaphase-promoting complex"/>
    <property type="evidence" value="ECO:0007669"/>
    <property type="project" value="InterPro"/>
</dbReference>
<reference evidence="4" key="1">
    <citation type="journal article" date="2019" name="Beilstein J. Org. Chem.">
        <title>Nanangenines: drimane sesquiterpenoids as the dominant metabolite cohort of a novel Australian fungus, Aspergillus nanangensis.</title>
        <authorList>
            <person name="Lacey H.J."/>
            <person name="Gilchrist C.L.M."/>
            <person name="Crombie A."/>
            <person name="Kalaitzis J.A."/>
            <person name="Vuong D."/>
            <person name="Rutledge P.J."/>
            <person name="Turner P."/>
            <person name="Pitt J.I."/>
            <person name="Lacey E."/>
            <person name="Chooi Y.H."/>
            <person name="Piggott A.M."/>
        </authorList>
    </citation>
    <scope>NUCLEOTIDE SEQUENCE</scope>
    <source>
        <strain evidence="4">MST-FP2251</strain>
    </source>
</reference>
<dbReference type="InterPro" id="IPR024991">
    <property type="entry name" value="RING-H2_APC11"/>
</dbReference>
<feature type="region of interest" description="Disordered" evidence="2">
    <location>
        <begin position="145"/>
        <end position="168"/>
    </location>
</feature>
<evidence type="ECO:0000256" key="2">
    <source>
        <dbReference type="SAM" id="MobiDB-lite"/>
    </source>
</evidence>
<dbReference type="Pfam" id="PF03676">
    <property type="entry name" value="PHAF1"/>
    <property type="match status" value="2"/>
</dbReference>
<dbReference type="PANTHER" id="PTHR13465:SF2">
    <property type="entry name" value="PHAGOSOME ASSEMBLY FACTOR 1"/>
    <property type="match status" value="1"/>
</dbReference>
<keyword evidence="5" id="KW-1185">Reference proteome</keyword>
<comment type="similarity">
    <text evidence="1">Belongs to the PHAF1 family.</text>
</comment>
<dbReference type="GO" id="GO:0043001">
    <property type="term" value="P:Golgi to plasma membrane protein transport"/>
    <property type="evidence" value="ECO:0007669"/>
    <property type="project" value="TreeGrafter"/>
</dbReference>
<dbReference type="GO" id="GO:0008270">
    <property type="term" value="F:zinc ion binding"/>
    <property type="evidence" value="ECO:0007669"/>
    <property type="project" value="InterPro"/>
</dbReference>
<dbReference type="GO" id="GO:0016874">
    <property type="term" value="F:ligase activity"/>
    <property type="evidence" value="ECO:0007669"/>
    <property type="project" value="UniProtKB-KW"/>
</dbReference>
<sequence length="850" mass="93427">MKVTIKEWNAVATWRWDMPEDDVCGICRVQFDGTCPTCKFPGDDCSLCSNPPSRPQSIDRPPTAQPTHHIPDEQHTREPDTAELSAITGQEHRDVSPTTQPPFQPFFTLIEDGNTSEYYHPTVHYIFSDDDSDIVTEAALRSLETEQDSLPGCGKGKVKATPEDPPLRDTHAAEVTYDEDDELASRRKDSLLPLPIPGVKNNYIILDMHPPLDNEHHLQLNTHHESGDEPTQQPHQFMVTSAHSLTPAWQVLDTELAPAPTFEKNASGEQSVNGGLMLKIQGTSGLPISMPGKERDKEKSGQRLEDMMDQFAKRLGELRQVIGAGEEKFADNTLERQKSPEMGAEASPAADPVQQVETHDALGASLHNVLSRVKAHPQTYPSIDIAYSSSNPLQKPVTLQLPANGLRLRFDGPDQRLRLIEVLDFSKSLLVYKNQEVLKGGKPHEQHASQQGPSFRHVYNRLFGPSYPGEYIAPTNQSPYGTYVLSYPGIAFSFPLQNSAWSDQCDFVALLSSSAAMPATSMAIFQGSSWPETRAKLFTQPPQYPRSPALAGKHRDSVADEVEEFNIHGAGKIEVVRRSNPSAMISLSETSPQDLVAEFGPPDAIYRKNDRRISIHRAAGGSGDDHMHMGTSPGRGIEVTDTDQSSANSVSNDSDEELSQPNNLDPTTLPAECFLNYFHHGFDAFISHPTTPGPAFPGSNLPDPSPPSPSSQLVVTKIILHGNIPGSYPFNRHRRSRWKIHLDSSGNVVSSETRYDDISQRLRDLWKGSYPSPAEEHALQRPMVLNRGWGDSPESSVEFLGGWEDSTSKGQRMGPDSPDGGLGNTELFGFPGLLFEVLKNGAGAAGEICL</sequence>
<organism evidence="4 5">
    <name type="scientific">Aspergillus nanangensis</name>
    <dbReference type="NCBI Taxonomy" id="2582783"/>
    <lineage>
        <taxon>Eukaryota</taxon>
        <taxon>Fungi</taxon>
        <taxon>Dikarya</taxon>
        <taxon>Ascomycota</taxon>
        <taxon>Pezizomycotina</taxon>
        <taxon>Eurotiomycetes</taxon>
        <taxon>Eurotiomycetidae</taxon>
        <taxon>Eurotiales</taxon>
        <taxon>Aspergillaceae</taxon>
        <taxon>Aspergillus</taxon>
        <taxon>Aspergillus subgen. Circumdati</taxon>
    </lineage>
</organism>
<dbReference type="InterPro" id="IPR013083">
    <property type="entry name" value="Znf_RING/FYVE/PHD"/>
</dbReference>
<protein>
    <submittedName>
        <fullName evidence="4">Isoleucine-tRNA ligase</fullName>
    </submittedName>
</protein>